<organism evidence="1">
    <name type="scientific">mine drainage metagenome</name>
    <dbReference type="NCBI Taxonomy" id="410659"/>
    <lineage>
        <taxon>unclassified sequences</taxon>
        <taxon>metagenomes</taxon>
        <taxon>ecological metagenomes</taxon>
    </lineage>
</organism>
<dbReference type="AlphaFoldDB" id="T1C835"/>
<keyword evidence="1" id="KW-0808">Transferase</keyword>
<feature type="non-terminal residue" evidence="1">
    <location>
        <position position="1"/>
    </location>
</feature>
<dbReference type="InterPro" id="IPR016181">
    <property type="entry name" value="Acyl_CoA_acyltransferase"/>
</dbReference>
<dbReference type="EMBL" id="AUZX01001739">
    <property type="protein sequence ID" value="EQD78297.1"/>
    <property type="molecule type" value="Genomic_DNA"/>
</dbReference>
<reference evidence="1" key="2">
    <citation type="journal article" date="2014" name="ISME J.">
        <title>Microbial stratification in low pH oxic and suboxic macroscopic growths along an acid mine drainage.</title>
        <authorList>
            <person name="Mendez-Garcia C."/>
            <person name="Mesa V."/>
            <person name="Sprenger R.R."/>
            <person name="Richter M."/>
            <person name="Diez M.S."/>
            <person name="Solano J."/>
            <person name="Bargiela R."/>
            <person name="Golyshina O.V."/>
            <person name="Manteca A."/>
            <person name="Ramos J.L."/>
            <person name="Gallego J.R."/>
            <person name="Llorente I."/>
            <person name="Martins Dos Santos V.A."/>
            <person name="Jensen O.N."/>
            <person name="Pelaez A.I."/>
            <person name="Sanchez J."/>
            <person name="Ferrer M."/>
        </authorList>
    </citation>
    <scope>NUCLEOTIDE SEQUENCE</scope>
</reference>
<sequence>TCIARIVVGNVASIELHKSVGFRTIGIEKEVGRKFSKWLDVVVMQKMLN</sequence>
<comment type="caution">
    <text evidence="1">The sequence shown here is derived from an EMBL/GenBank/DDBJ whole genome shotgun (WGS) entry which is preliminary data.</text>
</comment>
<reference evidence="1" key="1">
    <citation type="submission" date="2013-08" db="EMBL/GenBank/DDBJ databases">
        <authorList>
            <person name="Mendez C."/>
            <person name="Richter M."/>
            <person name="Ferrer M."/>
            <person name="Sanchez J."/>
        </authorList>
    </citation>
    <scope>NUCLEOTIDE SEQUENCE</scope>
</reference>
<dbReference type="SUPFAM" id="SSF55729">
    <property type="entry name" value="Acyl-CoA N-acyltransferases (Nat)"/>
    <property type="match status" value="1"/>
</dbReference>
<dbReference type="Gene3D" id="3.40.630.30">
    <property type="match status" value="1"/>
</dbReference>
<proteinExistence type="predicted"/>
<accession>T1C835</accession>
<protein>
    <submittedName>
        <fullName evidence="1">Phosphinothricin N-acetyltransferase</fullName>
    </submittedName>
</protein>
<gene>
    <name evidence="1" type="ORF">B1A_02329</name>
</gene>
<dbReference type="Pfam" id="PF13420">
    <property type="entry name" value="Acetyltransf_4"/>
    <property type="match status" value="1"/>
</dbReference>
<dbReference type="GO" id="GO:0016740">
    <property type="term" value="F:transferase activity"/>
    <property type="evidence" value="ECO:0007669"/>
    <property type="project" value="UniProtKB-KW"/>
</dbReference>
<evidence type="ECO:0000313" key="1">
    <source>
        <dbReference type="EMBL" id="EQD78297.1"/>
    </source>
</evidence>
<name>T1C835_9ZZZZ</name>